<accession>A0A4U8UW76</accession>
<gene>
    <name evidence="1" type="ORF">L596_004244</name>
</gene>
<protein>
    <submittedName>
        <fullName evidence="1">Uncharacterized protein</fullName>
    </submittedName>
</protein>
<dbReference type="Proteomes" id="UP000298663">
    <property type="component" value="Unassembled WGS sequence"/>
</dbReference>
<name>A0A4U8UW76_STECR</name>
<reference evidence="1 2" key="1">
    <citation type="journal article" date="2015" name="Genome Biol.">
        <title>Comparative genomics of Steinernema reveals deeply conserved gene regulatory networks.</title>
        <authorList>
            <person name="Dillman A.R."/>
            <person name="Macchietto M."/>
            <person name="Porter C.F."/>
            <person name="Rogers A."/>
            <person name="Williams B."/>
            <person name="Antoshechkin I."/>
            <person name="Lee M.M."/>
            <person name="Goodwin Z."/>
            <person name="Lu X."/>
            <person name="Lewis E.E."/>
            <person name="Goodrich-Blair H."/>
            <person name="Stock S.P."/>
            <person name="Adams B.J."/>
            <person name="Sternberg P.W."/>
            <person name="Mortazavi A."/>
        </authorList>
    </citation>
    <scope>NUCLEOTIDE SEQUENCE [LARGE SCALE GENOMIC DNA]</scope>
    <source>
        <strain evidence="1 2">ALL</strain>
    </source>
</reference>
<proteinExistence type="predicted"/>
<evidence type="ECO:0000313" key="2">
    <source>
        <dbReference type="Proteomes" id="UP000298663"/>
    </source>
</evidence>
<dbReference type="EMBL" id="AZBU02000001">
    <property type="protein sequence ID" value="TMS37274.1"/>
    <property type="molecule type" value="Genomic_DNA"/>
</dbReference>
<evidence type="ECO:0000313" key="1">
    <source>
        <dbReference type="EMBL" id="TMS37274.1"/>
    </source>
</evidence>
<sequence length="147" mass="16409">MTMAVAGLVICRLYDHATNFNWQLATSRRDGLNDLLICGKPPLVLVSGQRPFVISPFATPVSLPQRIFDGMGEGIGQRSCAPSSMLRKEYPDGFSCRRASRRTISRALQQKEWQEWMWSPGTALRYPSPGHHWSRAASLYKQGGGVN</sequence>
<dbReference type="AlphaFoldDB" id="A0A4U8UW76"/>
<keyword evidence="2" id="KW-1185">Reference proteome</keyword>
<comment type="caution">
    <text evidence="1">The sequence shown here is derived from an EMBL/GenBank/DDBJ whole genome shotgun (WGS) entry which is preliminary data.</text>
</comment>
<reference evidence="1 2" key="2">
    <citation type="journal article" date="2019" name="G3 (Bethesda)">
        <title>Hybrid Assembly of the Genome of the Entomopathogenic Nematode Steinernema carpocapsae Identifies the X-Chromosome.</title>
        <authorList>
            <person name="Serra L."/>
            <person name="Macchietto M."/>
            <person name="Macias-Munoz A."/>
            <person name="McGill C.J."/>
            <person name="Rodriguez I.M."/>
            <person name="Rodriguez B."/>
            <person name="Murad R."/>
            <person name="Mortazavi A."/>
        </authorList>
    </citation>
    <scope>NUCLEOTIDE SEQUENCE [LARGE SCALE GENOMIC DNA]</scope>
    <source>
        <strain evidence="1 2">ALL</strain>
    </source>
</reference>
<organism evidence="1 2">
    <name type="scientific">Steinernema carpocapsae</name>
    <name type="common">Entomopathogenic nematode</name>
    <dbReference type="NCBI Taxonomy" id="34508"/>
    <lineage>
        <taxon>Eukaryota</taxon>
        <taxon>Metazoa</taxon>
        <taxon>Ecdysozoa</taxon>
        <taxon>Nematoda</taxon>
        <taxon>Chromadorea</taxon>
        <taxon>Rhabditida</taxon>
        <taxon>Tylenchina</taxon>
        <taxon>Panagrolaimomorpha</taxon>
        <taxon>Strongyloidoidea</taxon>
        <taxon>Steinernematidae</taxon>
        <taxon>Steinernema</taxon>
    </lineage>
</organism>